<comment type="caution">
    <text evidence="2">The sequence shown here is derived from an EMBL/GenBank/DDBJ whole genome shotgun (WGS) entry which is preliminary data.</text>
</comment>
<accession>A0ABD2LLV0</accession>
<feature type="region of interest" description="Disordered" evidence="1">
    <location>
        <begin position="1"/>
        <end position="21"/>
    </location>
</feature>
<name>A0ABD2LLV0_9BILA</name>
<gene>
    <name evidence="2" type="ORF">niasHT_004392</name>
</gene>
<keyword evidence="3" id="KW-1185">Reference proteome</keyword>
<proteinExistence type="predicted"/>
<dbReference type="Proteomes" id="UP001620626">
    <property type="component" value="Unassembled WGS sequence"/>
</dbReference>
<protein>
    <submittedName>
        <fullName evidence="2">Uncharacterized protein</fullName>
    </submittedName>
</protein>
<evidence type="ECO:0000313" key="3">
    <source>
        <dbReference type="Proteomes" id="UP001620626"/>
    </source>
</evidence>
<reference evidence="2 3" key="1">
    <citation type="submission" date="2024-10" db="EMBL/GenBank/DDBJ databases">
        <authorList>
            <person name="Kim D."/>
        </authorList>
    </citation>
    <scope>NUCLEOTIDE SEQUENCE [LARGE SCALE GENOMIC DNA]</scope>
    <source>
        <strain evidence="2">BH-2024</strain>
    </source>
</reference>
<dbReference type="EMBL" id="JBICBT010000360">
    <property type="protein sequence ID" value="KAL3116221.1"/>
    <property type="molecule type" value="Genomic_DNA"/>
</dbReference>
<evidence type="ECO:0000313" key="2">
    <source>
        <dbReference type="EMBL" id="KAL3116221.1"/>
    </source>
</evidence>
<sequence length="307" mass="36253">MTDTKDRGEAKGSCSLHSSGGTYDQARKICVDESRKTACYLQILSSYHYEKSAIEKDISSFSQYEIDEHFKHWNNWLNDFKCHWKEGEPESGCCAENYHFVRHTKFNRCSREKCFVAGPYWVMHSISETTSKSLSQMENRRMTWEKQYTNKMIDELGKKKECKNKQWYCFCEPLHFDQIINGMCCDSTTTCECCKTDVTIKKRPKLVVDLASSSSCKEHQKKMYFIYDFDDKHLSCVWSEGTEANECCGKNYQLVIMDRRYADYKIVRAPHSAIKGMFLHHPFCRNRLPWIHPLVCAFEWYFVPRML</sequence>
<organism evidence="2 3">
    <name type="scientific">Heterodera trifolii</name>
    <dbReference type="NCBI Taxonomy" id="157864"/>
    <lineage>
        <taxon>Eukaryota</taxon>
        <taxon>Metazoa</taxon>
        <taxon>Ecdysozoa</taxon>
        <taxon>Nematoda</taxon>
        <taxon>Chromadorea</taxon>
        <taxon>Rhabditida</taxon>
        <taxon>Tylenchina</taxon>
        <taxon>Tylenchomorpha</taxon>
        <taxon>Tylenchoidea</taxon>
        <taxon>Heteroderidae</taxon>
        <taxon>Heteroderinae</taxon>
        <taxon>Heterodera</taxon>
    </lineage>
</organism>
<dbReference type="AlphaFoldDB" id="A0ABD2LLV0"/>
<feature type="compositionally biased region" description="Basic and acidic residues" evidence="1">
    <location>
        <begin position="1"/>
        <end position="10"/>
    </location>
</feature>
<evidence type="ECO:0000256" key="1">
    <source>
        <dbReference type="SAM" id="MobiDB-lite"/>
    </source>
</evidence>